<keyword evidence="3" id="KW-1185">Reference proteome</keyword>
<dbReference type="Proteomes" id="UP001320119">
    <property type="component" value="Chromosome"/>
</dbReference>
<dbReference type="Pfam" id="PF11157">
    <property type="entry name" value="DUF2937"/>
    <property type="match status" value="1"/>
</dbReference>
<evidence type="ECO:0000313" key="2">
    <source>
        <dbReference type="EMBL" id="BCD96973.1"/>
    </source>
</evidence>
<feature type="transmembrane region" description="Helical" evidence="1">
    <location>
        <begin position="135"/>
        <end position="157"/>
    </location>
</feature>
<accession>A0AAN1WG62</accession>
<evidence type="ECO:0008006" key="4">
    <source>
        <dbReference type="Google" id="ProtNLM"/>
    </source>
</evidence>
<evidence type="ECO:0000313" key="3">
    <source>
        <dbReference type="Proteomes" id="UP001320119"/>
    </source>
</evidence>
<keyword evidence="1" id="KW-0812">Transmembrane</keyword>
<name>A0AAN1WG62_9GAMM</name>
<proteinExistence type="predicted"/>
<dbReference type="RefSeq" id="WP_236986453.1">
    <property type="nucleotide sequence ID" value="NZ_AP023086.1"/>
</dbReference>
<reference evidence="2 3" key="1">
    <citation type="journal article" date="2022" name="IScience">
        <title>An ultrasensitive nanofiber-based assay for enzymatic hydrolysis and deep-sea microbial degradation of cellulose.</title>
        <authorList>
            <person name="Tsudome M."/>
            <person name="Tachioka M."/>
            <person name="Miyazaki M."/>
            <person name="Uchimura K."/>
            <person name="Tsuda M."/>
            <person name="Takaki Y."/>
            <person name="Deguchi S."/>
        </authorList>
    </citation>
    <scope>NUCLEOTIDE SEQUENCE [LARGE SCALE GENOMIC DNA]</scope>
    <source>
        <strain evidence="2 3">GE09</strain>
    </source>
</reference>
<keyword evidence="1" id="KW-0472">Membrane</keyword>
<gene>
    <name evidence="2" type="ORF">MARGE09_P1173</name>
</gene>
<sequence length="174" mass="19908">MISGIIDKIVFAAALLAFFQLPLLADHYKQYISGYYDATQIEVQQLQELAQKNNYSDAYALIAAHQRSNLPSVQQDANNKLLLLERYEMLTEGIGIFNSGSLWRKTSYMLNPTRYDTLQRVITHFEPGIPLSPQYLFLCALAALFFNLVMASPVKIVRHVKRKRHSRRLSDPTS</sequence>
<dbReference type="EMBL" id="AP023086">
    <property type="protein sequence ID" value="BCD96973.1"/>
    <property type="molecule type" value="Genomic_DNA"/>
</dbReference>
<dbReference type="InterPro" id="IPR022584">
    <property type="entry name" value="DUF2937"/>
</dbReference>
<dbReference type="AlphaFoldDB" id="A0AAN1WG62"/>
<organism evidence="2 3">
    <name type="scientific">Marinagarivorans cellulosilyticus</name>
    <dbReference type="NCBI Taxonomy" id="2721545"/>
    <lineage>
        <taxon>Bacteria</taxon>
        <taxon>Pseudomonadati</taxon>
        <taxon>Pseudomonadota</taxon>
        <taxon>Gammaproteobacteria</taxon>
        <taxon>Cellvibrionales</taxon>
        <taxon>Cellvibrionaceae</taxon>
        <taxon>Marinagarivorans</taxon>
    </lineage>
</organism>
<protein>
    <recommendedName>
        <fullName evidence="4">DUF2937 family protein</fullName>
    </recommendedName>
</protein>
<dbReference type="KEGG" id="marq:MARGE09_P1173"/>
<evidence type="ECO:0000256" key="1">
    <source>
        <dbReference type="SAM" id="Phobius"/>
    </source>
</evidence>
<keyword evidence="1" id="KW-1133">Transmembrane helix</keyword>